<evidence type="ECO:0000256" key="2">
    <source>
        <dbReference type="ARBA" id="ARBA00011881"/>
    </source>
</evidence>
<comment type="similarity">
    <text evidence="1">Belongs to the C/M/P thioester hydrolase family.</text>
</comment>
<evidence type="ECO:0000256" key="8">
    <source>
        <dbReference type="ARBA" id="ARBA00079653"/>
    </source>
</evidence>
<proteinExistence type="inferred from homology"/>
<evidence type="ECO:0000256" key="4">
    <source>
        <dbReference type="ARBA" id="ARBA00023098"/>
    </source>
</evidence>
<dbReference type="GO" id="GO:0047617">
    <property type="term" value="F:fatty acyl-CoA hydrolase activity"/>
    <property type="evidence" value="ECO:0007669"/>
    <property type="project" value="UniProtKB-EC"/>
</dbReference>
<keyword evidence="4" id="KW-0443">Lipid metabolism</keyword>
<dbReference type="InterPro" id="IPR049449">
    <property type="entry name" value="TesB_ACOT8-like_N"/>
</dbReference>
<dbReference type="NCBIfam" id="TIGR00189">
    <property type="entry name" value="tesB"/>
    <property type="match status" value="1"/>
</dbReference>
<dbReference type="Gene3D" id="2.40.160.210">
    <property type="entry name" value="Acyl-CoA thioesterase, double hotdog domain"/>
    <property type="match status" value="1"/>
</dbReference>
<dbReference type="Pfam" id="PF02551">
    <property type="entry name" value="Acyl_CoA_thio"/>
    <property type="match status" value="1"/>
</dbReference>
<organism evidence="11">
    <name type="scientific">uncultured Desulfobacteraceae bacterium</name>
    <dbReference type="NCBI Taxonomy" id="218296"/>
    <lineage>
        <taxon>Bacteria</taxon>
        <taxon>Pseudomonadati</taxon>
        <taxon>Thermodesulfobacteriota</taxon>
        <taxon>Desulfobacteria</taxon>
        <taxon>Desulfobacterales</taxon>
        <taxon>Desulfobacteraceae</taxon>
        <taxon>environmental samples</taxon>
    </lineage>
</organism>
<dbReference type="InterPro" id="IPR025652">
    <property type="entry name" value="TesB_C"/>
</dbReference>
<evidence type="ECO:0000256" key="7">
    <source>
        <dbReference type="ARBA" id="ARBA00071120"/>
    </source>
</evidence>
<dbReference type="SUPFAM" id="SSF54637">
    <property type="entry name" value="Thioesterase/thiol ester dehydrase-isomerase"/>
    <property type="match status" value="2"/>
</dbReference>
<name>A0A484HJ39_9BACT</name>
<dbReference type="FunFam" id="2.40.160.210:FF:000001">
    <property type="entry name" value="Acyl-CoA thioesterase II"/>
    <property type="match status" value="1"/>
</dbReference>
<dbReference type="EC" id="3.1.2.20" evidence="5"/>
<gene>
    <name evidence="11" type="primary">tesB</name>
    <name evidence="11" type="ORF">EPICR_50043</name>
</gene>
<protein>
    <recommendedName>
        <fullName evidence="7">Acyl-CoA thioesterase 2</fullName>
        <ecNumber evidence="5">3.1.2.20</ecNumber>
    </recommendedName>
    <alternativeName>
        <fullName evidence="8">Thioesterase II</fullName>
    </alternativeName>
</protein>
<evidence type="ECO:0000256" key="3">
    <source>
        <dbReference type="ARBA" id="ARBA00022801"/>
    </source>
</evidence>
<dbReference type="GO" id="GO:0009062">
    <property type="term" value="P:fatty acid catabolic process"/>
    <property type="evidence" value="ECO:0007669"/>
    <property type="project" value="TreeGrafter"/>
</dbReference>
<dbReference type="PANTHER" id="PTHR11066">
    <property type="entry name" value="ACYL-COA THIOESTERASE"/>
    <property type="match status" value="1"/>
</dbReference>
<evidence type="ECO:0000256" key="5">
    <source>
        <dbReference type="ARBA" id="ARBA00038894"/>
    </source>
</evidence>
<dbReference type="AlphaFoldDB" id="A0A484HJ39"/>
<dbReference type="CDD" id="cd03444">
    <property type="entry name" value="Thioesterase_II_repeat1"/>
    <property type="match status" value="1"/>
</dbReference>
<feature type="domain" description="Acyl-CoA thioesterase 2 C-terminal" evidence="9">
    <location>
        <begin position="155"/>
        <end position="286"/>
    </location>
</feature>
<comment type="subunit">
    <text evidence="2">Homotetramer.</text>
</comment>
<dbReference type="InterPro" id="IPR042171">
    <property type="entry name" value="Acyl-CoA_hotdog"/>
</dbReference>
<evidence type="ECO:0000256" key="6">
    <source>
        <dbReference type="ARBA" id="ARBA00050943"/>
    </source>
</evidence>
<evidence type="ECO:0000256" key="1">
    <source>
        <dbReference type="ARBA" id="ARBA00006538"/>
    </source>
</evidence>
<dbReference type="CDD" id="cd03445">
    <property type="entry name" value="Thioesterase_II_repeat2"/>
    <property type="match status" value="1"/>
</dbReference>
<dbReference type="GO" id="GO:0006637">
    <property type="term" value="P:acyl-CoA metabolic process"/>
    <property type="evidence" value="ECO:0007669"/>
    <property type="project" value="InterPro"/>
</dbReference>
<comment type="catalytic activity">
    <reaction evidence="6">
        <text>a fatty acyl-CoA + H2O = a fatty acid + CoA + H(+)</text>
        <dbReference type="Rhea" id="RHEA:16781"/>
        <dbReference type="ChEBI" id="CHEBI:15377"/>
        <dbReference type="ChEBI" id="CHEBI:15378"/>
        <dbReference type="ChEBI" id="CHEBI:28868"/>
        <dbReference type="ChEBI" id="CHEBI:57287"/>
        <dbReference type="ChEBI" id="CHEBI:77636"/>
        <dbReference type="EC" id="3.1.2.20"/>
    </reaction>
    <physiologicalReaction direction="left-to-right" evidence="6">
        <dbReference type="Rhea" id="RHEA:16782"/>
    </physiologicalReaction>
</comment>
<reference evidence="11" key="1">
    <citation type="submission" date="2019-01" db="EMBL/GenBank/DDBJ databases">
        <authorList>
            <consortium name="Genoscope - CEA"/>
            <person name="William W."/>
        </authorList>
    </citation>
    <scope>NUCLEOTIDE SEQUENCE</scope>
    <source>
        <strain evidence="11">CR-1</strain>
    </source>
</reference>
<dbReference type="GO" id="GO:0005829">
    <property type="term" value="C:cytosol"/>
    <property type="evidence" value="ECO:0007669"/>
    <property type="project" value="TreeGrafter"/>
</dbReference>
<dbReference type="PANTHER" id="PTHR11066:SF34">
    <property type="entry name" value="ACYL-COENZYME A THIOESTERASE 8"/>
    <property type="match status" value="1"/>
</dbReference>
<evidence type="ECO:0000259" key="9">
    <source>
        <dbReference type="Pfam" id="PF02551"/>
    </source>
</evidence>
<dbReference type="EMBL" id="CAACVI010000045">
    <property type="protein sequence ID" value="VEN74767.1"/>
    <property type="molecule type" value="Genomic_DNA"/>
</dbReference>
<dbReference type="InterPro" id="IPR029069">
    <property type="entry name" value="HotDog_dom_sf"/>
</dbReference>
<sequence length="308" mass="34888">MKMCHEENVLEELLRLLKLEKIEKNIFRGQSQDLGFGNVYGGQVIGQALSAASGTAPAEFQAHSLHGYFMLPGDASKPIVYTVDCIRDGRSFVTRRVVAVQNGRAIFSMGASFHKNEPGYDHHRDMPDVLGPEGVESDLEMAERLSDQIPPERIETFLCKKPIEIRVVNPINPFSPKPMPPEKYVWFRAIDKIPDDAAIHRYMLAYASDFHLVGTALYPHGKTFWSRDMQVASLDHSMWFHRDFRMDDWLLYAMKSPSAARGRGLNIGSVYTRKGVLAATVAQEGLLRRTLPRMGQKNNHHPDKLVKR</sequence>
<feature type="domain" description="Acyl-CoA thioesterase-like N-terminal HotDog" evidence="10">
    <location>
        <begin position="37"/>
        <end position="114"/>
    </location>
</feature>
<accession>A0A484HJ39</accession>
<evidence type="ECO:0000259" key="10">
    <source>
        <dbReference type="Pfam" id="PF13622"/>
    </source>
</evidence>
<evidence type="ECO:0000313" key="11">
    <source>
        <dbReference type="EMBL" id="VEN74767.1"/>
    </source>
</evidence>
<keyword evidence="3 11" id="KW-0378">Hydrolase</keyword>
<dbReference type="Pfam" id="PF13622">
    <property type="entry name" value="4HBT_3"/>
    <property type="match status" value="1"/>
</dbReference>
<dbReference type="InterPro" id="IPR003703">
    <property type="entry name" value="Acyl_CoA_thio"/>
</dbReference>